<reference evidence="2 3" key="1">
    <citation type="submission" date="2022-03" db="EMBL/GenBank/DDBJ databases">
        <authorList>
            <person name="Nunn A."/>
            <person name="Chopra R."/>
            <person name="Nunn A."/>
            <person name="Contreras Garrido A."/>
        </authorList>
    </citation>
    <scope>NUCLEOTIDE SEQUENCE [LARGE SCALE GENOMIC DNA]</scope>
</reference>
<dbReference type="EMBL" id="CAJVSB020000770">
    <property type="protein sequence ID" value="CAH2062607.1"/>
    <property type="molecule type" value="Genomic_DNA"/>
</dbReference>
<protein>
    <submittedName>
        <fullName evidence="2">Uncharacterized protein</fullName>
    </submittedName>
</protein>
<feature type="region of interest" description="Disordered" evidence="1">
    <location>
        <begin position="1"/>
        <end position="31"/>
    </location>
</feature>
<sequence length="165" mass="18506">MQEGLYTETRPDTETEEKEARRTERRKARRPFVFELKGRDETGDLQRAKTCSLGPPLPVPSLSIVTSYSPGLHGHEAVWQWQLVTGASWSNLPSPSGMMEAGKVVPTLKAFPLRMHDNQEFILAGGDQEAVVLSPGGVCLHPLFFQPHLHMPWYVMTFQMMGSLT</sequence>
<dbReference type="PANTHER" id="PTHR34284:SF1">
    <property type="entry name" value="FG-GAP REPEAT-CONTAINING PROTEIN"/>
    <property type="match status" value="1"/>
</dbReference>
<accession>A0AAU9SBG0</accession>
<dbReference type="PANTHER" id="PTHR34284">
    <property type="entry name" value="FG-GAP REPEAT-CONTAINING PROTEIN"/>
    <property type="match status" value="1"/>
</dbReference>
<dbReference type="Proteomes" id="UP000836841">
    <property type="component" value="Unassembled WGS sequence"/>
</dbReference>
<evidence type="ECO:0000313" key="2">
    <source>
        <dbReference type="EMBL" id="CAH2062607.1"/>
    </source>
</evidence>
<gene>
    <name evidence="2" type="ORF">TAV2_LOCUS15069</name>
</gene>
<evidence type="ECO:0000313" key="3">
    <source>
        <dbReference type="Proteomes" id="UP000836841"/>
    </source>
</evidence>
<proteinExistence type="predicted"/>
<organism evidence="2 3">
    <name type="scientific">Thlaspi arvense</name>
    <name type="common">Field penny-cress</name>
    <dbReference type="NCBI Taxonomy" id="13288"/>
    <lineage>
        <taxon>Eukaryota</taxon>
        <taxon>Viridiplantae</taxon>
        <taxon>Streptophyta</taxon>
        <taxon>Embryophyta</taxon>
        <taxon>Tracheophyta</taxon>
        <taxon>Spermatophyta</taxon>
        <taxon>Magnoliopsida</taxon>
        <taxon>eudicotyledons</taxon>
        <taxon>Gunneridae</taxon>
        <taxon>Pentapetalae</taxon>
        <taxon>rosids</taxon>
        <taxon>malvids</taxon>
        <taxon>Brassicales</taxon>
        <taxon>Brassicaceae</taxon>
        <taxon>Thlaspideae</taxon>
        <taxon>Thlaspi</taxon>
    </lineage>
</organism>
<comment type="caution">
    <text evidence="2">The sequence shown here is derived from an EMBL/GenBank/DDBJ whole genome shotgun (WGS) entry which is preliminary data.</text>
</comment>
<dbReference type="AlphaFoldDB" id="A0AAU9SBG0"/>
<name>A0AAU9SBG0_THLAR</name>
<evidence type="ECO:0000256" key="1">
    <source>
        <dbReference type="SAM" id="MobiDB-lite"/>
    </source>
</evidence>
<keyword evidence="3" id="KW-1185">Reference proteome</keyword>
<feature type="compositionally biased region" description="Basic and acidic residues" evidence="1">
    <location>
        <begin position="9"/>
        <end position="22"/>
    </location>
</feature>